<evidence type="ECO:0000313" key="3">
    <source>
        <dbReference type="Proteomes" id="UP000691718"/>
    </source>
</evidence>
<accession>A0A8S3VYH2</accession>
<dbReference type="SMART" id="SM00595">
    <property type="entry name" value="MADF"/>
    <property type="match status" value="1"/>
</dbReference>
<evidence type="ECO:0000313" key="2">
    <source>
        <dbReference type="EMBL" id="CAG4929916.1"/>
    </source>
</evidence>
<sequence>MSCWLNEESLSFLEHYQMEPCIWNPKDANHKDKKKQADAWIRLAELTGRPVKEIKNKKEILMTTFRKHLKKKRESMRSGAGGQPTWITMDELLEISADTAVDDRILDRIKLLDLSQRALFGNELNVDPQILNKLCFALPALGLAQVFNSLAVDLPEKHRIIS</sequence>
<dbReference type="Proteomes" id="UP000691718">
    <property type="component" value="Unassembled WGS sequence"/>
</dbReference>
<proteinExistence type="predicted"/>
<dbReference type="Pfam" id="PF10545">
    <property type="entry name" value="MADF_DNA_bdg"/>
    <property type="match status" value="1"/>
</dbReference>
<keyword evidence="3" id="KW-1185">Reference proteome</keyword>
<dbReference type="InterPro" id="IPR006578">
    <property type="entry name" value="MADF-dom"/>
</dbReference>
<organism evidence="2 3">
    <name type="scientific">Parnassius apollo</name>
    <name type="common">Apollo butterfly</name>
    <name type="synonym">Papilio apollo</name>
    <dbReference type="NCBI Taxonomy" id="110799"/>
    <lineage>
        <taxon>Eukaryota</taxon>
        <taxon>Metazoa</taxon>
        <taxon>Ecdysozoa</taxon>
        <taxon>Arthropoda</taxon>
        <taxon>Hexapoda</taxon>
        <taxon>Insecta</taxon>
        <taxon>Pterygota</taxon>
        <taxon>Neoptera</taxon>
        <taxon>Endopterygota</taxon>
        <taxon>Lepidoptera</taxon>
        <taxon>Glossata</taxon>
        <taxon>Ditrysia</taxon>
        <taxon>Papilionoidea</taxon>
        <taxon>Papilionidae</taxon>
        <taxon>Parnassiinae</taxon>
        <taxon>Parnassini</taxon>
        <taxon>Parnassius</taxon>
        <taxon>Parnassius</taxon>
    </lineage>
</organism>
<gene>
    <name evidence="2" type="ORF">PAPOLLO_LOCUS97</name>
</gene>
<dbReference type="OrthoDB" id="8121269at2759"/>
<dbReference type="AlphaFoldDB" id="A0A8S3VYH2"/>
<name>A0A8S3VYH2_PARAO</name>
<feature type="domain" description="MADF" evidence="1">
    <location>
        <begin position="11"/>
        <end position="100"/>
    </location>
</feature>
<dbReference type="PROSITE" id="PS51029">
    <property type="entry name" value="MADF"/>
    <property type="match status" value="1"/>
</dbReference>
<protein>
    <submittedName>
        <fullName evidence="2">(apollo) hypothetical protein</fullName>
    </submittedName>
</protein>
<dbReference type="PANTHER" id="PTHR21505:SF15">
    <property type="entry name" value="RE18252P"/>
    <property type="match status" value="1"/>
</dbReference>
<reference evidence="2" key="1">
    <citation type="submission" date="2021-04" db="EMBL/GenBank/DDBJ databases">
        <authorList>
            <person name="Tunstrom K."/>
        </authorList>
    </citation>
    <scope>NUCLEOTIDE SEQUENCE</scope>
</reference>
<comment type="caution">
    <text evidence="2">The sequence shown here is derived from an EMBL/GenBank/DDBJ whole genome shotgun (WGS) entry which is preliminary data.</text>
</comment>
<dbReference type="EMBL" id="CAJQZP010000001">
    <property type="protein sequence ID" value="CAG4929916.1"/>
    <property type="molecule type" value="Genomic_DNA"/>
</dbReference>
<evidence type="ECO:0000259" key="1">
    <source>
        <dbReference type="PROSITE" id="PS51029"/>
    </source>
</evidence>
<dbReference type="PANTHER" id="PTHR21505">
    <property type="entry name" value="MADF DOMAIN-CONTAINING PROTEIN-RELATED"/>
    <property type="match status" value="1"/>
</dbReference>